<dbReference type="PROSITE" id="PS00368">
    <property type="entry name" value="RIBORED_SMALL"/>
    <property type="match status" value="1"/>
</dbReference>
<gene>
    <name evidence="3" type="primary">RNR2B</name>
    <name evidence="3" type="ORF">AK812_SmicGene35174</name>
</gene>
<dbReference type="CDD" id="cd01049">
    <property type="entry name" value="RNRR2"/>
    <property type="match status" value="1"/>
</dbReference>
<accession>A0A1Q9CM32</accession>
<protein>
    <submittedName>
        <fullName evidence="3">Putative ribonucleoside-diphosphate reductase small chain B</fullName>
    </submittedName>
</protein>
<proteinExistence type="inferred from homology"/>
<dbReference type="EMBL" id="LSRX01001075">
    <property type="protein sequence ID" value="OLP83999.1"/>
    <property type="molecule type" value="Genomic_DNA"/>
</dbReference>
<keyword evidence="2" id="KW-0812">Transmembrane</keyword>
<keyword evidence="4" id="KW-1185">Reference proteome</keyword>
<dbReference type="InterPro" id="IPR033909">
    <property type="entry name" value="RNR_small"/>
</dbReference>
<dbReference type="PANTHER" id="PTHR23409">
    <property type="entry name" value="RIBONUCLEOSIDE-DIPHOSPHATE REDUCTASE SMALL CHAIN"/>
    <property type="match status" value="1"/>
</dbReference>
<dbReference type="GO" id="GO:0009263">
    <property type="term" value="P:deoxyribonucleotide biosynthetic process"/>
    <property type="evidence" value="ECO:0007669"/>
    <property type="project" value="InterPro"/>
</dbReference>
<dbReference type="PANTHER" id="PTHR23409:SF18">
    <property type="entry name" value="RIBONUCLEOSIDE-DIPHOSPHATE REDUCTASE SUBUNIT M2"/>
    <property type="match status" value="1"/>
</dbReference>
<dbReference type="GO" id="GO:0016491">
    <property type="term" value="F:oxidoreductase activity"/>
    <property type="evidence" value="ECO:0007669"/>
    <property type="project" value="InterPro"/>
</dbReference>
<comment type="caution">
    <text evidence="3">The sequence shown here is derived from an EMBL/GenBank/DDBJ whole genome shotgun (WGS) entry which is preliminary data.</text>
</comment>
<sequence>MPSSATLSDVAFEGYKAETMEEFKQLEKNDRLLKENPRRWVMFPLRYPEVWEMYKKHEASFWTAEEIDLAQDDKDWATLNEGEQHFVKHVLAFFAASDGIVLENLAAHFSTEVQIPEARAFYGFQIAMENIHSETYSLLIQQYIKDPVEKDRLFDSIHTMPAVQQKALWAVQWMNRESSFTERLVAFAAVEGILFSGCFCALFWLKKRGLMPGLTFSNELISRDEGLHADFACLLYGMLEHKLPEDVVHEMIRGAVEVEREFICGALSCDLIGMNKDLMTQYIEFVADRLLTALGHGKIFNSSNPFDWMEMISLQGKTNFFEKRVGEYQKLDLNGLVSGLVTAFGAALEIGIGAVFCPLTHMFPGRPPVAKARLPLRPGQTWFRGRRLQRAAAETSKKELLKFAVPALGISVAAPLMTNIDNAFIGRLSGTRALAAMSPGSVTLGLVLGP</sequence>
<feature type="transmembrane region" description="Helical" evidence="2">
    <location>
        <begin position="184"/>
        <end position="205"/>
    </location>
</feature>
<name>A0A1Q9CM32_SYMMI</name>
<dbReference type="OrthoDB" id="10248373at2759"/>
<evidence type="ECO:0000256" key="1">
    <source>
        <dbReference type="ARBA" id="ARBA00009303"/>
    </source>
</evidence>
<comment type="similarity">
    <text evidence="1">Belongs to the ribonucleoside diphosphate reductase small chain family.</text>
</comment>
<dbReference type="SUPFAM" id="SSF47240">
    <property type="entry name" value="Ferritin-like"/>
    <property type="match status" value="1"/>
</dbReference>
<dbReference type="InterPro" id="IPR000358">
    <property type="entry name" value="RNR_small_fam"/>
</dbReference>
<dbReference type="Pfam" id="PF00268">
    <property type="entry name" value="Ribonuc_red_sm"/>
    <property type="match status" value="1"/>
</dbReference>
<dbReference type="AlphaFoldDB" id="A0A1Q9CM32"/>
<dbReference type="OMA" id="LEPMFLG"/>
<keyword evidence="2" id="KW-0472">Membrane</keyword>
<dbReference type="Proteomes" id="UP000186817">
    <property type="component" value="Unassembled WGS sequence"/>
</dbReference>
<dbReference type="InterPro" id="IPR012348">
    <property type="entry name" value="RNR-like"/>
</dbReference>
<dbReference type="InterPro" id="IPR030475">
    <property type="entry name" value="RNR_small_AS"/>
</dbReference>
<feature type="transmembrane region" description="Helical" evidence="2">
    <location>
        <begin position="333"/>
        <end position="356"/>
    </location>
</feature>
<keyword evidence="2" id="KW-1133">Transmembrane helix</keyword>
<organism evidence="3 4">
    <name type="scientific">Symbiodinium microadriaticum</name>
    <name type="common">Dinoflagellate</name>
    <name type="synonym">Zooxanthella microadriatica</name>
    <dbReference type="NCBI Taxonomy" id="2951"/>
    <lineage>
        <taxon>Eukaryota</taxon>
        <taxon>Sar</taxon>
        <taxon>Alveolata</taxon>
        <taxon>Dinophyceae</taxon>
        <taxon>Suessiales</taxon>
        <taxon>Symbiodiniaceae</taxon>
        <taxon>Symbiodinium</taxon>
    </lineage>
</organism>
<evidence type="ECO:0000256" key="2">
    <source>
        <dbReference type="SAM" id="Phobius"/>
    </source>
</evidence>
<evidence type="ECO:0000313" key="3">
    <source>
        <dbReference type="EMBL" id="OLP83999.1"/>
    </source>
</evidence>
<dbReference type="InterPro" id="IPR009078">
    <property type="entry name" value="Ferritin-like_SF"/>
</dbReference>
<reference evidence="3 4" key="1">
    <citation type="submission" date="2016-02" db="EMBL/GenBank/DDBJ databases">
        <title>Genome analysis of coral dinoflagellate symbionts highlights evolutionary adaptations to a symbiotic lifestyle.</title>
        <authorList>
            <person name="Aranda M."/>
            <person name="Li Y."/>
            <person name="Liew Y.J."/>
            <person name="Baumgarten S."/>
            <person name="Simakov O."/>
            <person name="Wilson M."/>
            <person name="Piel J."/>
            <person name="Ashoor H."/>
            <person name="Bougouffa S."/>
            <person name="Bajic V.B."/>
            <person name="Ryu T."/>
            <person name="Ravasi T."/>
            <person name="Bayer T."/>
            <person name="Micklem G."/>
            <person name="Kim H."/>
            <person name="Bhak J."/>
            <person name="Lajeunesse T.C."/>
            <person name="Voolstra C.R."/>
        </authorList>
    </citation>
    <scope>NUCLEOTIDE SEQUENCE [LARGE SCALE GENOMIC DNA]</scope>
    <source>
        <strain evidence="3 4">CCMP2467</strain>
    </source>
</reference>
<dbReference type="Gene3D" id="1.10.620.20">
    <property type="entry name" value="Ribonucleotide Reductase, subunit A"/>
    <property type="match status" value="1"/>
</dbReference>
<evidence type="ECO:0000313" key="4">
    <source>
        <dbReference type="Proteomes" id="UP000186817"/>
    </source>
</evidence>